<dbReference type="AlphaFoldDB" id="A0AAD1ABV1"/>
<dbReference type="PANTHER" id="PTHR11712:SF306">
    <property type="entry name" value="3-OXOACYL-[ACYL-CARRIER-PROTEIN] SYNTHASE 1"/>
    <property type="match status" value="1"/>
</dbReference>
<evidence type="ECO:0000259" key="18">
    <source>
        <dbReference type="PROSITE" id="PS52004"/>
    </source>
</evidence>
<dbReference type="EC" id="2.3.1.41" evidence="4"/>
<evidence type="ECO:0000313" key="20">
    <source>
        <dbReference type="Proteomes" id="UP000283946"/>
    </source>
</evidence>
<evidence type="ECO:0000256" key="6">
    <source>
        <dbReference type="ARBA" id="ARBA00022516"/>
    </source>
</evidence>
<dbReference type="InterPro" id="IPR018201">
    <property type="entry name" value="Ketoacyl_synth_AS"/>
</dbReference>
<organism evidence="19 20">
    <name type="scientific">Rathayibacter iranicus</name>
    <dbReference type="NCBI Taxonomy" id="59737"/>
    <lineage>
        <taxon>Bacteria</taxon>
        <taxon>Bacillati</taxon>
        <taxon>Actinomycetota</taxon>
        <taxon>Actinomycetes</taxon>
        <taxon>Micrococcales</taxon>
        <taxon>Microbacteriaceae</taxon>
        <taxon>Rathayibacter</taxon>
    </lineage>
</organism>
<keyword evidence="8" id="KW-0276">Fatty acid metabolism</keyword>
<dbReference type="Gene3D" id="3.40.47.10">
    <property type="match status" value="1"/>
</dbReference>
<evidence type="ECO:0000256" key="8">
    <source>
        <dbReference type="ARBA" id="ARBA00022832"/>
    </source>
</evidence>
<evidence type="ECO:0000256" key="14">
    <source>
        <dbReference type="ARBA" id="ARBA00042143"/>
    </source>
</evidence>
<dbReference type="SMART" id="SM00825">
    <property type="entry name" value="PKS_KS"/>
    <property type="match status" value="1"/>
</dbReference>
<evidence type="ECO:0000256" key="15">
    <source>
        <dbReference type="ARBA" id="ARBA00048121"/>
    </source>
</evidence>
<evidence type="ECO:0000256" key="12">
    <source>
        <dbReference type="ARBA" id="ARBA00039450"/>
    </source>
</evidence>
<name>A0AAD1ABV1_9MICO</name>
<evidence type="ECO:0000256" key="5">
    <source>
        <dbReference type="ARBA" id="ARBA00022490"/>
    </source>
</evidence>
<keyword evidence="5" id="KW-0963">Cytoplasm</keyword>
<dbReference type="InterPro" id="IPR014031">
    <property type="entry name" value="Ketoacyl_synth_C"/>
</dbReference>
<proteinExistence type="inferred from homology"/>
<evidence type="ECO:0000256" key="13">
    <source>
        <dbReference type="ARBA" id="ARBA00041620"/>
    </source>
</evidence>
<dbReference type="GO" id="GO:0004315">
    <property type="term" value="F:3-oxoacyl-[acyl-carrier-protein] synthase activity"/>
    <property type="evidence" value="ECO:0007669"/>
    <property type="project" value="UniProtKB-EC"/>
</dbReference>
<keyword evidence="6" id="KW-0444">Lipid biosynthesis</keyword>
<keyword evidence="7 17" id="KW-0808">Transferase</keyword>
<dbReference type="InterPro" id="IPR014030">
    <property type="entry name" value="Ketoacyl_synth_N"/>
</dbReference>
<keyword evidence="10" id="KW-0275">Fatty acid biosynthesis</keyword>
<reference evidence="19 20" key="1">
    <citation type="submission" date="2018-03" db="EMBL/GenBank/DDBJ databases">
        <title>Bacteriophage NCPPB3778 and a type I-E CRISPR drive the evolution of the US Biological Select Agent, Rathayibacter toxicus.</title>
        <authorList>
            <person name="Davis E.W.II."/>
            <person name="Tabima J.F."/>
            <person name="Weisberg A.J."/>
            <person name="Dantas Lopes L."/>
            <person name="Wiseman M.S."/>
            <person name="Wiseman M.S."/>
            <person name="Pupko T."/>
            <person name="Belcher M.S."/>
            <person name="Sechler A.J."/>
            <person name="Tancos M.A."/>
            <person name="Schroeder B.K."/>
            <person name="Murray T.D."/>
            <person name="Luster D.G."/>
            <person name="Schneider W.L."/>
            <person name="Rogers E."/>
            <person name="Andreote F.D."/>
            <person name="Grunwald N.J."/>
            <person name="Putnam M.L."/>
            <person name="Chang J.H."/>
        </authorList>
    </citation>
    <scope>NUCLEOTIDE SEQUENCE [LARGE SCALE GENOMIC DNA]</scope>
    <source>
        <strain evidence="19 20">NCCPB 2253</strain>
    </source>
</reference>
<dbReference type="Proteomes" id="UP000283946">
    <property type="component" value="Chromosome"/>
</dbReference>
<dbReference type="KEGG" id="ria:C7V51_00475"/>
<evidence type="ECO:0000313" key="19">
    <source>
        <dbReference type="EMBL" id="AZZ54532.1"/>
    </source>
</evidence>
<evidence type="ECO:0000256" key="1">
    <source>
        <dbReference type="ARBA" id="ARBA00004496"/>
    </source>
</evidence>
<dbReference type="PROSITE" id="PS52004">
    <property type="entry name" value="KS3_2"/>
    <property type="match status" value="1"/>
</dbReference>
<keyword evidence="11" id="KW-0012">Acyltransferase</keyword>
<feature type="domain" description="Ketosynthase family 3 (KS3)" evidence="18">
    <location>
        <begin position="42"/>
        <end position="445"/>
    </location>
</feature>
<dbReference type="InterPro" id="IPR000794">
    <property type="entry name" value="Beta-ketoacyl_synthase"/>
</dbReference>
<evidence type="ECO:0000256" key="16">
    <source>
        <dbReference type="ARBA" id="ARBA00048506"/>
    </source>
</evidence>
<evidence type="ECO:0000256" key="2">
    <source>
        <dbReference type="ARBA" id="ARBA00008467"/>
    </source>
</evidence>
<dbReference type="SUPFAM" id="SSF53901">
    <property type="entry name" value="Thiolase-like"/>
    <property type="match status" value="2"/>
</dbReference>
<dbReference type="CDD" id="cd00834">
    <property type="entry name" value="KAS_I_II"/>
    <property type="match status" value="1"/>
</dbReference>
<evidence type="ECO:0000256" key="11">
    <source>
        <dbReference type="ARBA" id="ARBA00023315"/>
    </source>
</evidence>
<evidence type="ECO:0000256" key="10">
    <source>
        <dbReference type="ARBA" id="ARBA00023160"/>
    </source>
</evidence>
<dbReference type="InterPro" id="IPR020841">
    <property type="entry name" value="PKS_Beta-ketoAc_synthase_dom"/>
</dbReference>
<dbReference type="PROSITE" id="PS00606">
    <property type="entry name" value="KS3_1"/>
    <property type="match status" value="1"/>
</dbReference>
<dbReference type="PANTHER" id="PTHR11712">
    <property type="entry name" value="POLYKETIDE SYNTHASE-RELATED"/>
    <property type="match status" value="1"/>
</dbReference>
<gene>
    <name evidence="19" type="ORF">C7V51_00475</name>
</gene>
<comment type="catalytic activity">
    <reaction evidence="15">
        <text>(3Z)-decenoyl-[ACP] + malonyl-[ACP] + H(+) = 3-oxo-(5Z)-dodecenoyl-[ACP] + holo-[ACP] + CO2</text>
        <dbReference type="Rhea" id="RHEA:54940"/>
        <dbReference type="Rhea" id="RHEA-COMP:9623"/>
        <dbReference type="Rhea" id="RHEA-COMP:9685"/>
        <dbReference type="Rhea" id="RHEA-COMP:9927"/>
        <dbReference type="Rhea" id="RHEA-COMP:14042"/>
        <dbReference type="ChEBI" id="CHEBI:15378"/>
        <dbReference type="ChEBI" id="CHEBI:16526"/>
        <dbReference type="ChEBI" id="CHEBI:64479"/>
        <dbReference type="ChEBI" id="CHEBI:78449"/>
        <dbReference type="ChEBI" id="CHEBI:78798"/>
        <dbReference type="ChEBI" id="CHEBI:138410"/>
    </reaction>
    <physiologicalReaction direction="left-to-right" evidence="15">
        <dbReference type="Rhea" id="RHEA:54941"/>
    </physiologicalReaction>
</comment>
<comment type="similarity">
    <text evidence="2 17">Belongs to the thiolase-like superfamily. Beta-ketoacyl-ACP synthases family.</text>
</comment>
<dbReference type="GO" id="GO:0006633">
    <property type="term" value="P:fatty acid biosynthetic process"/>
    <property type="evidence" value="ECO:0007669"/>
    <property type="project" value="UniProtKB-KW"/>
</dbReference>
<evidence type="ECO:0000256" key="7">
    <source>
        <dbReference type="ARBA" id="ARBA00022679"/>
    </source>
</evidence>
<dbReference type="Pfam" id="PF02801">
    <property type="entry name" value="Ketoacyl-synt_C"/>
    <property type="match status" value="1"/>
</dbReference>
<sequence length="447" mass="45846">MSVQMISSSSHVCTTTARQRGACARSLCSDFSEQGETKIIMRNRVAVVGVGAVSPAGGTAPAAVDSMQTAKGLTTLNAALSKELGEPVAAGHVAAFEWGTDVSPHVARRSDRAVALALAAAKEAVDVTGLRDSTRLRRALISVGSAAAGLASTEKIVAASSLTKQRPGPFAAPKMMVNGPAAALSLAFGIHGPAETISTACASGTSAVGRAYIAIQDGRADLALAGGTDAPISPTAVLAFGRMGALAQHRGEPSERSRPFDAARTGFVLAEGAAFLVLENWEKARQRGADIFGEILGFASNSDAYHVVSPRPDALFIRRCMEEALASGGLDNEDISHVNAHGTGTMLNDLYEADAIAALFGSSTPVTAYKGATGHMLGASGAFELVVDLLLTRSGYAPAIANLSAPGPDIRIRALTESIGVPQDQPFMSNSFGFGGHNASIIARAFS</sequence>
<dbReference type="EMBL" id="CP028130">
    <property type="protein sequence ID" value="AZZ54532.1"/>
    <property type="molecule type" value="Genomic_DNA"/>
</dbReference>
<comment type="subunit">
    <text evidence="3">Homodimer.</text>
</comment>
<accession>A0AAD1ABV1</accession>
<evidence type="ECO:0000256" key="4">
    <source>
        <dbReference type="ARBA" id="ARBA00013191"/>
    </source>
</evidence>
<keyword evidence="9" id="KW-0443">Lipid metabolism</keyword>
<dbReference type="GO" id="GO:0005829">
    <property type="term" value="C:cytosol"/>
    <property type="evidence" value="ECO:0007669"/>
    <property type="project" value="TreeGrafter"/>
</dbReference>
<evidence type="ECO:0000256" key="3">
    <source>
        <dbReference type="ARBA" id="ARBA00011738"/>
    </source>
</evidence>
<evidence type="ECO:0000256" key="17">
    <source>
        <dbReference type="RuleBase" id="RU003694"/>
    </source>
</evidence>
<protein>
    <recommendedName>
        <fullName evidence="12">3-oxoacyl-[acyl-carrier-protein] synthase 1</fullName>
        <ecNumber evidence="4">2.3.1.41</ecNumber>
    </recommendedName>
    <alternativeName>
        <fullName evidence="13">3-oxoacyl-[acyl-carrier-protein] synthase I</fullName>
    </alternativeName>
    <alternativeName>
        <fullName evidence="14">Beta-ketoacyl-ACP synthase I</fullName>
    </alternativeName>
</protein>
<dbReference type="InterPro" id="IPR016039">
    <property type="entry name" value="Thiolase-like"/>
</dbReference>
<evidence type="ECO:0000256" key="9">
    <source>
        <dbReference type="ARBA" id="ARBA00023098"/>
    </source>
</evidence>
<comment type="subcellular location">
    <subcellularLocation>
        <location evidence="1">Cytoplasm</location>
    </subcellularLocation>
</comment>
<dbReference type="Pfam" id="PF00109">
    <property type="entry name" value="ketoacyl-synt"/>
    <property type="match status" value="1"/>
</dbReference>
<comment type="catalytic activity">
    <reaction evidence="16">
        <text>a fatty acyl-[ACP] + malonyl-[ACP] + H(+) = a 3-oxoacyl-[ACP] + holo-[ACP] + CO2</text>
        <dbReference type="Rhea" id="RHEA:22836"/>
        <dbReference type="Rhea" id="RHEA-COMP:9623"/>
        <dbReference type="Rhea" id="RHEA-COMP:9685"/>
        <dbReference type="Rhea" id="RHEA-COMP:9916"/>
        <dbReference type="Rhea" id="RHEA-COMP:14125"/>
        <dbReference type="ChEBI" id="CHEBI:15378"/>
        <dbReference type="ChEBI" id="CHEBI:16526"/>
        <dbReference type="ChEBI" id="CHEBI:64479"/>
        <dbReference type="ChEBI" id="CHEBI:78449"/>
        <dbReference type="ChEBI" id="CHEBI:78776"/>
        <dbReference type="ChEBI" id="CHEBI:138651"/>
        <dbReference type="EC" id="2.3.1.41"/>
    </reaction>
    <physiologicalReaction direction="left-to-right" evidence="16">
        <dbReference type="Rhea" id="RHEA:22837"/>
    </physiologicalReaction>
</comment>